<name>A0A3E0WTI8_9BACI</name>
<keyword evidence="2" id="KW-0560">Oxidoreductase</keyword>
<accession>A0A3E0WTI8</accession>
<comment type="caution">
    <text evidence="3">The sequence shown here is derived from an EMBL/GenBank/DDBJ whole genome shotgun (WGS) entry which is preliminary data.</text>
</comment>
<dbReference type="EMBL" id="NFZX01000014">
    <property type="protein sequence ID" value="RFA35277.1"/>
    <property type="molecule type" value="Genomic_DNA"/>
</dbReference>
<dbReference type="PANTHER" id="PTHR48107:SF7">
    <property type="entry name" value="RE15974P"/>
    <property type="match status" value="1"/>
</dbReference>
<dbReference type="CDD" id="cd05233">
    <property type="entry name" value="SDR_c"/>
    <property type="match status" value="1"/>
</dbReference>
<evidence type="ECO:0000313" key="3">
    <source>
        <dbReference type="EMBL" id="RFA35277.1"/>
    </source>
</evidence>
<reference evidence="3 4" key="1">
    <citation type="submission" date="2017-05" db="EMBL/GenBank/DDBJ databases">
        <title>Virgibacillus sp. AK90 isolated from a saltern of Kakinada, India.</title>
        <authorList>
            <person name="Gupta V."/>
            <person name="Sidhu C."/>
            <person name="Korpole S."/>
            <person name="Pinnaka A.K."/>
        </authorList>
    </citation>
    <scope>NUCLEOTIDE SEQUENCE [LARGE SCALE GENOMIC DNA]</scope>
    <source>
        <strain evidence="3 4">AK90</strain>
    </source>
</reference>
<comment type="similarity">
    <text evidence="1">Belongs to the short-chain dehydrogenases/reductases (SDR) family.</text>
</comment>
<proteinExistence type="inferred from homology"/>
<sequence>MKILTGKIAIVTGVRNSKGIGAATCLSLAKAGADIFFTYWSPFDEAERRLERDFPSKLCEKINSFGVRSNHMALDLNLEESQNNLLNTVQNKLGTASILVNNATYEAPTNFRTLTSENLDNHYQVNNRGALLLAIEFAKRYEQQFPNKKEGRISNFVSRGPDPNNIAYIATKGMTIPTTEPLSVALAPIGITVNSIDPGPTDTGWINKEIKNSVLPLFPTGRHGRPEDPAKLITFLASEDSYWITGQTIRFEGGF</sequence>
<dbReference type="PRINTS" id="PR00081">
    <property type="entry name" value="GDHRDH"/>
</dbReference>
<dbReference type="GO" id="GO:0016614">
    <property type="term" value="F:oxidoreductase activity, acting on CH-OH group of donors"/>
    <property type="evidence" value="ECO:0007669"/>
    <property type="project" value="UniProtKB-ARBA"/>
</dbReference>
<evidence type="ECO:0000256" key="1">
    <source>
        <dbReference type="ARBA" id="ARBA00006484"/>
    </source>
</evidence>
<dbReference type="Pfam" id="PF13561">
    <property type="entry name" value="adh_short_C2"/>
    <property type="match status" value="1"/>
</dbReference>
<organism evidence="3 4">
    <name type="scientific">Virgibacillus dokdonensis</name>
    <dbReference type="NCBI Taxonomy" id="302167"/>
    <lineage>
        <taxon>Bacteria</taxon>
        <taxon>Bacillati</taxon>
        <taxon>Bacillota</taxon>
        <taxon>Bacilli</taxon>
        <taxon>Bacillales</taxon>
        <taxon>Bacillaceae</taxon>
        <taxon>Virgibacillus</taxon>
    </lineage>
</organism>
<dbReference type="PANTHER" id="PTHR48107">
    <property type="entry name" value="NADPH-DEPENDENT ALDEHYDE REDUCTASE-LIKE PROTEIN, CHLOROPLASTIC-RELATED"/>
    <property type="match status" value="1"/>
</dbReference>
<dbReference type="InterPro" id="IPR036291">
    <property type="entry name" value="NAD(P)-bd_dom_sf"/>
</dbReference>
<gene>
    <name evidence="3" type="ORF">CAI16_08485</name>
</gene>
<evidence type="ECO:0000313" key="4">
    <source>
        <dbReference type="Proteomes" id="UP000256488"/>
    </source>
</evidence>
<dbReference type="RefSeq" id="WP_116278038.1">
    <property type="nucleotide sequence ID" value="NZ_NFZX01000014.1"/>
</dbReference>
<dbReference type="InterPro" id="IPR002347">
    <property type="entry name" value="SDR_fam"/>
</dbReference>
<dbReference type="Gene3D" id="3.40.50.720">
    <property type="entry name" value="NAD(P)-binding Rossmann-like Domain"/>
    <property type="match status" value="1"/>
</dbReference>
<protein>
    <submittedName>
        <fullName evidence="3">Oxidoreductase</fullName>
    </submittedName>
</protein>
<dbReference type="Proteomes" id="UP000256488">
    <property type="component" value="Unassembled WGS sequence"/>
</dbReference>
<evidence type="ECO:0000256" key="2">
    <source>
        <dbReference type="ARBA" id="ARBA00023002"/>
    </source>
</evidence>
<dbReference type="SUPFAM" id="SSF51735">
    <property type="entry name" value="NAD(P)-binding Rossmann-fold domains"/>
    <property type="match status" value="1"/>
</dbReference>
<dbReference type="AlphaFoldDB" id="A0A3E0WTI8"/>